<dbReference type="EC" id="2.3.1.-" evidence="2"/>
<gene>
    <name evidence="2" type="primary">yafP</name>
    <name evidence="2" type="ORF">VCE7224_01861</name>
</gene>
<feature type="domain" description="N-acetyltransferase" evidence="1">
    <location>
        <begin position="2"/>
        <end position="155"/>
    </location>
</feature>
<dbReference type="AlphaFoldDB" id="A0A1C3JDF0"/>
<keyword evidence="2" id="KW-0012">Acyltransferase</keyword>
<sequence length="160" mass="18503">MVRIRNYQASDDKALWEIFFHTVRNVNVRDYSQQQVEAWAPSSFDFALWQKRMNGLQPFVAEIDGCVVGYTDLQPNGLIDHFFCHHEYQGKGVGKALMEHVFTVGRVRGVSRYFSEVSITARPFYEHLGFTVVNEQEVEMRGVKLTNYVMEKIVEDGQSS</sequence>
<evidence type="ECO:0000313" key="3">
    <source>
        <dbReference type="Proteomes" id="UP000092819"/>
    </source>
</evidence>
<organism evidence="2 3">
    <name type="scientific">Vibrio celticus</name>
    <dbReference type="NCBI Taxonomy" id="446372"/>
    <lineage>
        <taxon>Bacteria</taxon>
        <taxon>Pseudomonadati</taxon>
        <taxon>Pseudomonadota</taxon>
        <taxon>Gammaproteobacteria</taxon>
        <taxon>Vibrionales</taxon>
        <taxon>Vibrionaceae</taxon>
        <taxon>Vibrio</taxon>
    </lineage>
</organism>
<name>A0A1C3JDF0_9VIBR</name>
<dbReference type="CDD" id="cd04301">
    <property type="entry name" value="NAT_SF"/>
    <property type="match status" value="1"/>
</dbReference>
<dbReference type="Pfam" id="PF13673">
    <property type="entry name" value="Acetyltransf_10"/>
    <property type="match status" value="1"/>
</dbReference>
<dbReference type="SUPFAM" id="SSF55729">
    <property type="entry name" value="Acyl-CoA N-acyltransferases (Nat)"/>
    <property type="match status" value="1"/>
</dbReference>
<dbReference type="PANTHER" id="PTHR43451:SF1">
    <property type="entry name" value="ACETYLTRANSFERASE"/>
    <property type="match status" value="1"/>
</dbReference>
<dbReference type="InterPro" id="IPR052564">
    <property type="entry name" value="N-acetyltrans/Recomb-assoc"/>
</dbReference>
<dbReference type="PROSITE" id="PS51186">
    <property type="entry name" value="GNAT"/>
    <property type="match status" value="1"/>
</dbReference>
<dbReference type="GO" id="GO:0016747">
    <property type="term" value="F:acyltransferase activity, transferring groups other than amino-acyl groups"/>
    <property type="evidence" value="ECO:0007669"/>
    <property type="project" value="InterPro"/>
</dbReference>
<accession>A0A1C3JDF0</accession>
<dbReference type="InterPro" id="IPR000182">
    <property type="entry name" value="GNAT_dom"/>
</dbReference>
<dbReference type="Gene3D" id="3.40.630.30">
    <property type="match status" value="1"/>
</dbReference>
<dbReference type="EMBL" id="FLQZ01000036">
    <property type="protein sequence ID" value="SBT13117.1"/>
    <property type="molecule type" value="Genomic_DNA"/>
</dbReference>
<dbReference type="PANTHER" id="PTHR43451">
    <property type="entry name" value="ACETYLTRANSFERASE (GNAT) FAMILY PROTEIN"/>
    <property type="match status" value="1"/>
</dbReference>
<evidence type="ECO:0000313" key="2">
    <source>
        <dbReference type="EMBL" id="SBT13117.1"/>
    </source>
</evidence>
<reference evidence="3" key="1">
    <citation type="submission" date="2016-06" db="EMBL/GenBank/DDBJ databases">
        <authorList>
            <person name="Rodrigo-Torres L."/>
            <person name="Arahal D.R."/>
        </authorList>
    </citation>
    <scope>NUCLEOTIDE SEQUENCE [LARGE SCALE GENOMIC DNA]</scope>
    <source>
        <strain evidence="3">CECT 7224</strain>
    </source>
</reference>
<dbReference type="InterPro" id="IPR016181">
    <property type="entry name" value="Acyl_CoA_acyltransferase"/>
</dbReference>
<keyword evidence="3" id="KW-1185">Reference proteome</keyword>
<dbReference type="RefSeq" id="WP_065676278.1">
    <property type="nucleotide sequence ID" value="NZ_AP025464.1"/>
</dbReference>
<dbReference type="Proteomes" id="UP000092819">
    <property type="component" value="Unassembled WGS sequence"/>
</dbReference>
<evidence type="ECO:0000259" key="1">
    <source>
        <dbReference type="PROSITE" id="PS51186"/>
    </source>
</evidence>
<keyword evidence="2" id="KW-0808">Transferase</keyword>
<proteinExistence type="predicted"/>
<protein>
    <submittedName>
        <fullName evidence="2">Putative N-acetyltransferase YafP</fullName>
        <ecNumber evidence="2">2.3.1.-</ecNumber>
    </submittedName>
</protein>